<name>A0ABX2VAB2_9BACL</name>
<dbReference type="Proteomes" id="UP000078447">
    <property type="component" value="Unassembled WGS sequence"/>
</dbReference>
<evidence type="ECO:0000256" key="1">
    <source>
        <dbReference type="SAM" id="Phobius"/>
    </source>
</evidence>
<evidence type="ECO:0008006" key="4">
    <source>
        <dbReference type="Google" id="ProtNLM"/>
    </source>
</evidence>
<gene>
    <name evidence="2" type="ORF">A3783_04265</name>
</gene>
<accession>A0ABX2VAB2</accession>
<dbReference type="PANTHER" id="PTHR40042:SF1">
    <property type="entry name" value="DUF1405 DOMAIN-CONTAINING PROTEIN"/>
    <property type="match status" value="1"/>
</dbReference>
<dbReference type="Pfam" id="PF07187">
    <property type="entry name" value="DUF1405"/>
    <property type="match status" value="1"/>
</dbReference>
<evidence type="ECO:0000313" key="2">
    <source>
        <dbReference type="EMBL" id="OAN15168.1"/>
    </source>
</evidence>
<feature type="transmembrane region" description="Helical" evidence="1">
    <location>
        <begin position="105"/>
        <end position="125"/>
    </location>
</feature>
<dbReference type="EMBL" id="LVVL01000001">
    <property type="protein sequence ID" value="OAN15168.1"/>
    <property type="molecule type" value="Genomic_DNA"/>
</dbReference>
<proteinExistence type="predicted"/>
<sequence length="201" mass="23366">MPLFHLLKHKAVLWPLALINLAGTLYGYYWYEPQLAMSKWYYYPFIPDSPTASLFFTIILFLWIFNRRSRLFEALAFVTLIKYGVWAVVMNALMLNELGTSDAYLTAMALMLMVSHGAMAFQALLYVPLMTFRVKELVLVAIWVLHNDVVDYVLGQWPRYPALAEHIQWIGYGSFWLTGLCLLMGYRLVARDSIDNKFTRT</sequence>
<evidence type="ECO:0000313" key="3">
    <source>
        <dbReference type="Proteomes" id="UP000078447"/>
    </source>
</evidence>
<feature type="transmembrane region" description="Helical" evidence="1">
    <location>
        <begin position="169"/>
        <end position="190"/>
    </location>
</feature>
<feature type="transmembrane region" description="Helical" evidence="1">
    <location>
        <begin position="71"/>
        <end position="93"/>
    </location>
</feature>
<dbReference type="PANTHER" id="PTHR40042">
    <property type="entry name" value="HYPOTHETICAL MEMBRANE SPANNING PROTEIN"/>
    <property type="match status" value="1"/>
</dbReference>
<feature type="transmembrane region" description="Helical" evidence="1">
    <location>
        <begin position="12"/>
        <end position="29"/>
    </location>
</feature>
<keyword evidence="1" id="KW-0472">Membrane</keyword>
<protein>
    <recommendedName>
        <fullName evidence="4">DUF1405 domain-containing protein</fullName>
    </recommendedName>
</protein>
<dbReference type="RefSeq" id="WP_028106061.1">
    <property type="nucleotide sequence ID" value="NZ_LVVL01000001.1"/>
</dbReference>
<keyword evidence="1" id="KW-1133">Transmembrane helix</keyword>
<comment type="caution">
    <text evidence="2">The sequence shown here is derived from an EMBL/GenBank/DDBJ whole genome shotgun (WGS) entry which is preliminary data.</text>
</comment>
<keyword evidence="1" id="KW-0812">Transmembrane</keyword>
<keyword evidence="3" id="KW-1185">Reference proteome</keyword>
<feature type="transmembrane region" description="Helical" evidence="1">
    <location>
        <begin position="137"/>
        <end position="157"/>
    </location>
</feature>
<organism evidence="2 3">
    <name type="scientific">Exiguobacterium undae</name>
    <dbReference type="NCBI Taxonomy" id="169177"/>
    <lineage>
        <taxon>Bacteria</taxon>
        <taxon>Bacillati</taxon>
        <taxon>Bacillota</taxon>
        <taxon>Bacilli</taxon>
        <taxon>Bacillales</taxon>
        <taxon>Bacillales Family XII. Incertae Sedis</taxon>
        <taxon>Exiguobacterium</taxon>
    </lineage>
</organism>
<feature type="transmembrane region" description="Helical" evidence="1">
    <location>
        <begin position="41"/>
        <end position="64"/>
    </location>
</feature>
<dbReference type="InterPro" id="IPR009845">
    <property type="entry name" value="DUF1405"/>
</dbReference>
<reference evidence="2 3" key="1">
    <citation type="submission" date="2016-03" db="EMBL/GenBank/DDBJ databases">
        <authorList>
            <person name="Cho S.-Y."/>
            <person name="Lim S."/>
            <person name="Kim H."/>
            <person name="Soh E.H."/>
            <person name="Moon J.S."/>
        </authorList>
    </citation>
    <scope>NUCLEOTIDE SEQUENCE [LARGE SCALE GENOMIC DNA]</scope>
    <source>
        <strain evidence="2 3">KCTC 3810</strain>
    </source>
</reference>